<name>A0A3B6VHL1_BRAPL</name>
<evidence type="ECO:0000313" key="2">
    <source>
        <dbReference type="EMBL" id="AGA65423.1"/>
    </source>
</evidence>
<dbReference type="Gene3D" id="3.30.70.270">
    <property type="match status" value="1"/>
</dbReference>
<keyword evidence="1" id="KW-1133">Transmembrane helix</keyword>
<protein>
    <recommendedName>
        <fullName evidence="4">Diguanylate cyclase</fullName>
    </recommendedName>
</protein>
<organism evidence="2 3">
    <name type="scientific">Brachyspira pilosicoli P43/6/78</name>
    <dbReference type="NCBI Taxonomy" id="1042417"/>
    <lineage>
        <taxon>Bacteria</taxon>
        <taxon>Pseudomonadati</taxon>
        <taxon>Spirochaetota</taxon>
        <taxon>Spirochaetia</taxon>
        <taxon>Brachyspirales</taxon>
        <taxon>Brachyspiraceae</taxon>
        <taxon>Brachyspira</taxon>
    </lineage>
</organism>
<dbReference type="AlphaFoldDB" id="A0A3B6VHL1"/>
<proteinExistence type="predicted"/>
<feature type="transmembrane region" description="Helical" evidence="1">
    <location>
        <begin position="88"/>
        <end position="108"/>
    </location>
</feature>
<dbReference type="KEGG" id="bpip:BPP43_00295"/>
<feature type="transmembrane region" description="Helical" evidence="1">
    <location>
        <begin position="12"/>
        <end position="35"/>
    </location>
</feature>
<keyword evidence="1" id="KW-0812">Transmembrane</keyword>
<dbReference type="InterPro" id="IPR029787">
    <property type="entry name" value="Nucleotide_cyclase"/>
</dbReference>
<accession>A0A3B6VHL1</accession>
<sequence length="341" mass="39528">MEVKEISLSKSYLYGFFAAMISTLIYSAIAIPIYILLISSNPNNFLVYLLYTLDIWVWIWISMSILYAFVVVFIFSAKEHEANLRKSIGNILFFVVTSIVMLLSLSYIPEIQKILYRQEYTFYSTILSLCLFFMAIFLSYNIRNIIFFMYNLILFNLGYESANSSNNSSDEAEKTNTLEYEIFNNTLKTVISFSQRHNYAIGIMAFNISNANDIIEHYDRLGYYKIRKDLVAFIKKEARAGESQCLIDDDIIYIIVYANEEEALKITKRYLKMLQNYNFSYNGDNIDVKVSMAVSGFDFADNKANKISIFTVKDNLTDKIKEALRESKETESPVIVYQKGI</sequence>
<dbReference type="InterPro" id="IPR043128">
    <property type="entry name" value="Rev_trsase/Diguanyl_cyclase"/>
</dbReference>
<reference evidence="2 3" key="1">
    <citation type="journal article" date="2013" name="Genome Announc.">
        <title>Complete Genome Sequence of the Porcine Strain Brachyspira pilosicoli P43/6/78(T.).</title>
        <authorList>
            <person name="Lin C."/>
            <person name="den Bakker H.C."/>
            <person name="Suzuki H."/>
            <person name="Lefebure T."/>
            <person name="Ponnala L."/>
            <person name="Sun Q."/>
            <person name="Stanhope M.J."/>
            <person name="Wiedmann M."/>
            <person name="Duhamel G.E."/>
        </authorList>
    </citation>
    <scope>NUCLEOTIDE SEQUENCE [LARGE SCALE GENOMIC DNA]</scope>
    <source>
        <strain evidence="2 3">P43/6/78</strain>
    </source>
</reference>
<dbReference type="EMBL" id="CP002873">
    <property type="protein sequence ID" value="AGA65423.1"/>
    <property type="molecule type" value="Genomic_DNA"/>
</dbReference>
<dbReference type="RefSeq" id="WP_014935628.1">
    <property type="nucleotide sequence ID" value="NC_019908.1"/>
</dbReference>
<feature type="transmembrane region" description="Helical" evidence="1">
    <location>
        <begin position="55"/>
        <end position="76"/>
    </location>
</feature>
<evidence type="ECO:0000313" key="3">
    <source>
        <dbReference type="Proteomes" id="UP000010793"/>
    </source>
</evidence>
<keyword evidence="3" id="KW-1185">Reference proteome</keyword>
<evidence type="ECO:0008006" key="4">
    <source>
        <dbReference type="Google" id="ProtNLM"/>
    </source>
</evidence>
<gene>
    <name evidence="2" type="ORF">BPP43_00295</name>
</gene>
<dbReference type="Proteomes" id="UP000010793">
    <property type="component" value="Chromosome"/>
</dbReference>
<dbReference type="SUPFAM" id="SSF55073">
    <property type="entry name" value="Nucleotide cyclase"/>
    <property type="match status" value="1"/>
</dbReference>
<evidence type="ECO:0000256" key="1">
    <source>
        <dbReference type="SAM" id="Phobius"/>
    </source>
</evidence>
<keyword evidence="1" id="KW-0472">Membrane</keyword>
<feature type="transmembrane region" description="Helical" evidence="1">
    <location>
        <begin position="120"/>
        <end position="140"/>
    </location>
</feature>